<dbReference type="AlphaFoldDB" id="A0AAV5I6P3"/>
<proteinExistence type="predicted"/>
<evidence type="ECO:0000313" key="2">
    <source>
        <dbReference type="Proteomes" id="UP001054252"/>
    </source>
</evidence>
<comment type="caution">
    <text evidence="1">The sequence shown here is derived from an EMBL/GenBank/DDBJ whole genome shotgun (WGS) entry which is preliminary data.</text>
</comment>
<protein>
    <submittedName>
        <fullName evidence="1">Uncharacterized protein</fullName>
    </submittedName>
</protein>
<reference evidence="1 2" key="1">
    <citation type="journal article" date="2021" name="Commun. Biol.">
        <title>The genome of Shorea leprosula (Dipterocarpaceae) highlights the ecological relevance of drought in aseasonal tropical rainforests.</title>
        <authorList>
            <person name="Ng K.K.S."/>
            <person name="Kobayashi M.J."/>
            <person name="Fawcett J.A."/>
            <person name="Hatakeyama M."/>
            <person name="Paape T."/>
            <person name="Ng C.H."/>
            <person name="Ang C.C."/>
            <person name="Tnah L.H."/>
            <person name="Lee C.T."/>
            <person name="Nishiyama T."/>
            <person name="Sese J."/>
            <person name="O'Brien M.J."/>
            <person name="Copetti D."/>
            <person name="Mohd Noor M.I."/>
            <person name="Ong R.C."/>
            <person name="Putra M."/>
            <person name="Sireger I.Z."/>
            <person name="Indrioko S."/>
            <person name="Kosugi Y."/>
            <person name="Izuno A."/>
            <person name="Isagi Y."/>
            <person name="Lee S.L."/>
            <person name="Shimizu K.K."/>
        </authorList>
    </citation>
    <scope>NUCLEOTIDE SEQUENCE [LARGE SCALE GENOMIC DNA]</scope>
    <source>
        <strain evidence="1">214</strain>
    </source>
</reference>
<dbReference type="Proteomes" id="UP001054252">
    <property type="component" value="Unassembled WGS sequence"/>
</dbReference>
<organism evidence="1 2">
    <name type="scientific">Rubroshorea leprosula</name>
    <dbReference type="NCBI Taxonomy" id="152421"/>
    <lineage>
        <taxon>Eukaryota</taxon>
        <taxon>Viridiplantae</taxon>
        <taxon>Streptophyta</taxon>
        <taxon>Embryophyta</taxon>
        <taxon>Tracheophyta</taxon>
        <taxon>Spermatophyta</taxon>
        <taxon>Magnoliopsida</taxon>
        <taxon>eudicotyledons</taxon>
        <taxon>Gunneridae</taxon>
        <taxon>Pentapetalae</taxon>
        <taxon>rosids</taxon>
        <taxon>malvids</taxon>
        <taxon>Malvales</taxon>
        <taxon>Dipterocarpaceae</taxon>
        <taxon>Rubroshorea</taxon>
    </lineage>
</organism>
<accession>A0AAV5I6P3</accession>
<evidence type="ECO:0000313" key="1">
    <source>
        <dbReference type="EMBL" id="GKU96802.1"/>
    </source>
</evidence>
<sequence length="55" mass="5707">MTGTGATAHGSTANSGDLIAVGADGRGSRIKVMQSMNQPSLSCSWIRYLHIVNST</sequence>
<name>A0AAV5I6P3_9ROSI</name>
<keyword evidence="2" id="KW-1185">Reference proteome</keyword>
<dbReference type="EMBL" id="BPVZ01000010">
    <property type="protein sequence ID" value="GKU96802.1"/>
    <property type="molecule type" value="Genomic_DNA"/>
</dbReference>
<gene>
    <name evidence="1" type="ORF">SLEP1_g9995</name>
</gene>